<protein>
    <submittedName>
        <fullName evidence="2">Uncharacterized protein</fullName>
    </submittedName>
</protein>
<dbReference type="AlphaFoldDB" id="A0AA38P8I9"/>
<organism evidence="2 3">
    <name type="scientific">Lentinula raphanica</name>
    <dbReference type="NCBI Taxonomy" id="153919"/>
    <lineage>
        <taxon>Eukaryota</taxon>
        <taxon>Fungi</taxon>
        <taxon>Dikarya</taxon>
        <taxon>Basidiomycota</taxon>
        <taxon>Agaricomycotina</taxon>
        <taxon>Agaricomycetes</taxon>
        <taxon>Agaricomycetidae</taxon>
        <taxon>Agaricales</taxon>
        <taxon>Marasmiineae</taxon>
        <taxon>Omphalotaceae</taxon>
        <taxon>Lentinula</taxon>
    </lineage>
</organism>
<evidence type="ECO:0000256" key="1">
    <source>
        <dbReference type="SAM" id="MobiDB-lite"/>
    </source>
</evidence>
<feature type="compositionally biased region" description="Basic and acidic residues" evidence="1">
    <location>
        <begin position="436"/>
        <end position="478"/>
    </location>
</feature>
<accession>A0AA38P8I9</accession>
<dbReference type="EMBL" id="MU806191">
    <property type="protein sequence ID" value="KAJ3838293.1"/>
    <property type="molecule type" value="Genomic_DNA"/>
</dbReference>
<reference evidence="2" key="1">
    <citation type="submission" date="2022-08" db="EMBL/GenBank/DDBJ databases">
        <authorList>
            <consortium name="DOE Joint Genome Institute"/>
            <person name="Min B."/>
            <person name="Riley R."/>
            <person name="Sierra-Patev S."/>
            <person name="Naranjo-Ortiz M."/>
            <person name="Looney B."/>
            <person name="Konkel Z."/>
            <person name="Slot J.C."/>
            <person name="Sakamoto Y."/>
            <person name="Steenwyk J.L."/>
            <person name="Rokas A."/>
            <person name="Carro J."/>
            <person name="Camarero S."/>
            <person name="Ferreira P."/>
            <person name="Molpeceres G."/>
            <person name="Ruiz-Duenas F.J."/>
            <person name="Serrano A."/>
            <person name="Henrissat B."/>
            <person name="Drula E."/>
            <person name="Hughes K.W."/>
            <person name="Mata J.L."/>
            <person name="Ishikawa N.K."/>
            <person name="Vargas-Isla R."/>
            <person name="Ushijima S."/>
            <person name="Smith C.A."/>
            <person name="Ahrendt S."/>
            <person name="Andreopoulos W."/>
            <person name="He G."/>
            <person name="Labutti K."/>
            <person name="Lipzen A."/>
            <person name="Ng V."/>
            <person name="Sandor L."/>
            <person name="Barry K."/>
            <person name="Martinez A.T."/>
            <person name="Xiao Y."/>
            <person name="Gibbons J.G."/>
            <person name="Terashima K."/>
            <person name="Hibbett D.S."/>
            <person name="Grigoriev I.V."/>
        </authorList>
    </citation>
    <scope>NUCLEOTIDE SEQUENCE</scope>
    <source>
        <strain evidence="2">TFB9207</strain>
    </source>
</reference>
<evidence type="ECO:0000313" key="2">
    <source>
        <dbReference type="EMBL" id="KAJ3838293.1"/>
    </source>
</evidence>
<sequence length="489" mass="56170">MQTHFYCIDQNLKPLWRERVCITSQGKTIGDLILEVITATIIFGIIDHSVQFDGVSLHRPSLSSSAFERPRPGPKENLRQIGPALDRDSLIRTYSNIFDSTVRLVAVFHLKEHPEDPESSTTERDSMTFTRETAAQHPCVLKLHAQNSNKMTRQDISLNDIRQEMNIAGNHRVSSFVNGCTERKRKMDIKTVQEIQSLRNPPSNLEDLVEVVMTPGDSFVSKESKHFQWVLEQDNSTIMNDQLGCKAFMTSLYFFPLASLFWAQGPQTTHLIYHFLFDPKPWPHGFVLPCRTPDMQEHELMKFIPRSSNCLWRGFEPLWIAEVYSPNAKDQWERLLLEGSALVRLFSSNDSRRVFVLPAIYIDQDYQAQILFMYQSQKEVHYHQKRYNLAFQNDAYAFLVALYNISDRPSILSKYGEILSGILQEISYRGTLDFQRQGDDDGSEGNRDRHHEESEDNHGEKSSNKKRPHPDAGDEGGREGGPGRGRPGH</sequence>
<name>A0AA38P8I9_9AGAR</name>
<dbReference type="Proteomes" id="UP001163846">
    <property type="component" value="Unassembled WGS sequence"/>
</dbReference>
<feature type="compositionally biased region" description="Gly residues" evidence="1">
    <location>
        <begin position="479"/>
        <end position="489"/>
    </location>
</feature>
<comment type="caution">
    <text evidence="2">The sequence shown here is derived from an EMBL/GenBank/DDBJ whole genome shotgun (WGS) entry which is preliminary data.</text>
</comment>
<evidence type="ECO:0000313" key="3">
    <source>
        <dbReference type="Proteomes" id="UP001163846"/>
    </source>
</evidence>
<feature type="region of interest" description="Disordered" evidence="1">
    <location>
        <begin position="434"/>
        <end position="489"/>
    </location>
</feature>
<gene>
    <name evidence="2" type="ORF">F5878DRAFT_176826</name>
</gene>
<proteinExistence type="predicted"/>
<keyword evidence="3" id="KW-1185">Reference proteome</keyword>